<dbReference type="PANTHER" id="PTHR24300">
    <property type="entry name" value="CYTOCHROME P450 508A4-RELATED"/>
    <property type="match status" value="1"/>
</dbReference>
<keyword evidence="7" id="KW-1185">Reference proteome</keyword>
<dbReference type="PRINTS" id="PR00385">
    <property type="entry name" value="P450"/>
</dbReference>
<keyword evidence="4 5" id="KW-0349">Heme</keyword>
<accession>A0A3S1BIC9</accession>
<gene>
    <name evidence="6" type="ORF">EGW08_010797</name>
</gene>
<dbReference type="OrthoDB" id="6141508at2759"/>
<evidence type="ECO:0000313" key="6">
    <source>
        <dbReference type="EMBL" id="RUS81457.1"/>
    </source>
</evidence>
<comment type="cofactor">
    <cofactor evidence="4">
        <name>heme</name>
        <dbReference type="ChEBI" id="CHEBI:30413"/>
    </cofactor>
</comment>
<dbReference type="InterPro" id="IPR017972">
    <property type="entry name" value="Cyt_P450_CS"/>
</dbReference>
<dbReference type="InterPro" id="IPR001128">
    <property type="entry name" value="Cyt_P450"/>
</dbReference>
<feature type="binding site" description="axial binding residue" evidence="4">
    <location>
        <position position="122"/>
    </location>
    <ligand>
        <name>heme</name>
        <dbReference type="ChEBI" id="CHEBI:30413"/>
    </ligand>
    <ligandPart>
        <name>Fe</name>
        <dbReference type="ChEBI" id="CHEBI:18248"/>
    </ligandPart>
</feature>
<dbReference type="GO" id="GO:0020037">
    <property type="term" value="F:heme binding"/>
    <property type="evidence" value="ECO:0007669"/>
    <property type="project" value="InterPro"/>
</dbReference>
<dbReference type="PRINTS" id="PR00463">
    <property type="entry name" value="EP450I"/>
</dbReference>
<protein>
    <recommendedName>
        <fullName evidence="8">Cytochrome P450</fullName>
    </recommendedName>
</protein>
<keyword evidence="2 4" id="KW-0479">Metal-binding</keyword>
<dbReference type="GO" id="GO:0016705">
    <property type="term" value="F:oxidoreductase activity, acting on paired donors, with incorporation or reduction of molecular oxygen"/>
    <property type="evidence" value="ECO:0007669"/>
    <property type="project" value="InterPro"/>
</dbReference>
<evidence type="ECO:0000256" key="4">
    <source>
        <dbReference type="PIRSR" id="PIRSR602401-1"/>
    </source>
</evidence>
<keyword evidence="5" id="KW-0560">Oxidoreductase</keyword>
<dbReference type="InterPro" id="IPR050182">
    <property type="entry name" value="Cytochrome_P450_fam2"/>
</dbReference>
<dbReference type="AlphaFoldDB" id="A0A3S1BIC9"/>
<comment type="similarity">
    <text evidence="1 5">Belongs to the cytochrome P450 family.</text>
</comment>
<keyword evidence="5" id="KW-0503">Monooxygenase</keyword>
<dbReference type="STRING" id="188477.A0A3S1BIC9"/>
<dbReference type="SUPFAM" id="SSF48264">
    <property type="entry name" value="Cytochrome P450"/>
    <property type="match status" value="1"/>
</dbReference>
<comment type="caution">
    <text evidence="6">The sequence shown here is derived from an EMBL/GenBank/DDBJ whole genome shotgun (WGS) entry which is preliminary data.</text>
</comment>
<dbReference type="Proteomes" id="UP000271974">
    <property type="component" value="Unassembled WGS sequence"/>
</dbReference>
<dbReference type="InterPro" id="IPR002401">
    <property type="entry name" value="Cyt_P450_E_grp-I"/>
</dbReference>
<dbReference type="InterPro" id="IPR036396">
    <property type="entry name" value="Cyt_P450_sf"/>
</dbReference>
<reference evidence="6 7" key="1">
    <citation type="submission" date="2019-01" db="EMBL/GenBank/DDBJ databases">
        <title>A draft genome assembly of the solar-powered sea slug Elysia chlorotica.</title>
        <authorList>
            <person name="Cai H."/>
            <person name="Li Q."/>
            <person name="Fang X."/>
            <person name="Li J."/>
            <person name="Curtis N.E."/>
            <person name="Altenburger A."/>
            <person name="Shibata T."/>
            <person name="Feng M."/>
            <person name="Maeda T."/>
            <person name="Schwartz J.A."/>
            <person name="Shigenobu S."/>
            <person name="Lundholm N."/>
            <person name="Nishiyama T."/>
            <person name="Yang H."/>
            <person name="Hasebe M."/>
            <person name="Li S."/>
            <person name="Pierce S.K."/>
            <person name="Wang J."/>
        </authorList>
    </citation>
    <scope>NUCLEOTIDE SEQUENCE [LARGE SCALE GENOMIC DNA]</scope>
    <source>
        <strain evidence="6">EC2010</strain>
        <tissue evidence="6">Whole organism of an adult</tissue>
    </source>
</reference>
<evidence type="ECO:0000256" key="3">
    <source>
        <dbReference type="ARBA" id="ARBA00023004"/>
    </source>
</evidence>
<dbReference type="GO" id="GO:0004497">
    <property type="term" value="F:monooxygenase activity"/>
    <property type="evidence" value="ECO:0007669"/>
    <property type="project" value="UniProtKB-KW"/>
</dbReference>
<dbReference type="GO" id="GO:0005506">
    <property type="term" value="F:iron ion binding"/>
    <property type="evidence" value="ECO:0007669"/>
    <property type="project" value="InterPro"/>
</dbReference>
<proteinExistence type="inferred from homology"/>
<sequence>MLHHPEVQVKIFSEIAEVVGLEKAVTMHDKPKLKYTHAAIMETQRISISPLGVPHMSNADTIISGYTIPAGTTILSSNEFLYRSEENWKNAKHFRPERFLDAQGNLSVPEHFKPFGLGPRACPGESIAKMELFLYLASMIQRFELHPAEPGQLPSLEPQIGMIYFPQPFQLRFVERQRV</sequence>
<evidence type="ECO:0000313" key="7">
    <source>
        <dbReference type="Proteomes" id="UP000271974"/>
    </source>
</evidence>
<name>A0A3S1BIC9_ELYCH</name>
<organism evidence="6 7">
    <name type="scientific">Elysia chlorotica</name>
    <name type="common">Eastern emerald elysia</name>
    <name type="synonym">Sea slug</name>
    <dbReference type="NCBI Taxonomy" id="188477"/>
    <lineage>
        <taxon>Eukaryota</taxon>
        <taxon>Metazoa</taxon>
        <taxon>Spiralia</taxon>
        <taxon>Lophotrochozoa</taxon>
        <taxon>Mollusca</taxon>
        <taxon>Gastropoda</taxon>
        <taxon>Heterobranchia</taxon>
        <taxon>Euthyneura</taxon>
        <taxon>Panpulmonata</taxon>
        <taxon>Sacoglossa</taxon>
        <taxon>Placobranchoidea</taxon>
        <taxon>Plakobranchidae</taxon>
        <taxon>Elysia</taxon>
    </lineage>
</organism>
<keyword evidence="3 4" id="KW-0408">Iron</keyword>
<dbReference type="Gene3D" id="1.10.630.10">
    <property type="entry name" value="Cytochrome P450"/>
    <property type="match status" value="1"/>
</dbReference>
<evidence type="ECO:0000256" key="2">
    <source>
        <dbReference type="ARBA" id="ARBA00022723"/>
    </source>
</evidence>
<evidence type="ECO:0000256" key="5">
    <source>
        <dbReference type="RuleBase" id="RU000461"/>
    </source>
</evidence>
<dbReference type="PROSITE" id="PS00086">
    <property type="entry name" value="CYTOCHROME_P450"/>
    <property type="match status" value="1"/>
</dbReference>
<evidence type="ECO:0000256" key="1">
    <source>
        <dbReference type="ARBA" id="ARBA00010617"/>
    </source>
</evidence>
<dbReference type="Pfam" id="PF00067">
    <property type="entry name" value="p450"/>
    <property type="match status" value="1"/>
</dbReference>
<dbReference type="EMBL" id="RQTK01000337">
    <property type="protein sequence ID" value="RUS81457.1"/>
    <property type="molecule type" value="Genomic_DNA"/>
</dbReference>
<evidence type="ECO:0008006" key="8">
    <source>
        <dbReference type="Google" id="ProtNLM"/>
    </source>
</evidence>